<protein>
    <submittedName>
        <fullName evidence="2">Uncharacterized protein</fullName>
    </submittedName>
</protein>
<evidence type="ECO:0000313" key="3">
    <source>
        <dbReference type="Proteomes" id="UP001652680"/>
    </source>
</evidence>
<proteinExistence type="predicted"/>
<dbReference type="RefSeq" id="XP_044313994.1">
    <property type="nucleotide sequence ID" value="XM_044458059.1"/>
</dbReference>
<reference evidence="2" key="2">
    <citation type="submission" date="2025-05" db="UniProtKB">
        <authorList>
            <consortium name="EnsemblMetazoa"/>
        </authorList>
    </citation>
    <scope>IDENTIFICATION</scope>
</reference>
<accession>A0ABM5J592</accession>
<evidence type="ECO:0000256" key="1">
    <source>
        <dbReference type="SAM" id="MobiDB-lite"/>
    </source>
</evidence>
<evidence type="ECO:0000313" key="2">
    <source>
        <dbReference type="EnsemblMetazoa" id="XP_044313994.1"/>
    </source>
</evidence>
<reference evidence="3" key="1">
    <citation type="journal article" date="2021" name="Elife">
        <title>Highly contiguous assemblies of 101 drosophilid genomes.</title>
        <authorList>
            <person name="Kim B.Y."/>
            <person name="Wang J.R."/>
            <person name="Miller D.E."/>
            <person name="Barmina O."/>
            <person name="Delaney E."/>
            <person name="Thompson A."/>
            <person name="Comeault A.A."/>
            <person name="Peede D."/>
            <person name="D'Agostino E.R."/>
            <person name="Pelaez J."/>
            <person name="Aguilar J.M."/>
            <person name="Haji D."/>
            <person name="Matsunaga T."/>
            <person name="Armstrong E.E."/>
            <person name="Zych M."/>
            <person name="Ogawa Y."/>
            <person name="Stamenkovic-Radak M."/>
            <person name="Jelic M."/>
            <person name="Veselinovic M.S."/>
            <person name="Tanaskovic M."/>
            <person name="Eric P."/>
            <person name="Gao J.J."/>
            <person name="Katoh T.K."/>
            <person name="Toda M.J."/>
            <person name="Watabe H."/>
            <person name="Watada M."/>
            <person name="Davis J.S."/>
            <person name="Moyle L.C."/>
            <person name="Manoli G."/>
            <person name="Bertolini E."/>
            <person name="Kostal V."/>
            <person name="Hawley R.S."/>
            <person name="Takahashi A."/>
            <person name="Jones C.D."/>
            <person name="Price D.K."/>
            <person name="Whiteman N."/>
            <person name="Kopp A."/>
            <person name="Matute D.R."/>
            <person name="Petrov D.A."/>
        </authorList>
    </citation>
    <scope>NUCLEOTIDE SEQUENCE [LARGE SCALE GENOMIC DNA]</scope>
</reference>
<organism evidence="2 3">
    <name type="scientific">Drosophila rhopaloa</name>
    <name type="common">Fruit fly</name>
    <dbReference type="NCBI Taxonomy" id="1041015"/>
    <lineage>
        <taxon>Eukaryota</taxon>
        <taxon>Metazoa</taxon>
        <taxon>Ecdysozoa</taxon>
        <taxon>Arthropoda</taxon>
        <taxon>Hexapoda</taxon>
        <taxon>Insecta</taxon>
        <taxon>Pterygota</taxon>
        <taxon>Neoptera</taxon>
        <taxon>Endopterygota</taxon>
        <taxon>Diptera</taxon>
        <taxon>Brachycera</taxon>
        <taxon>Muscomorpha</taxon>
        <taxon>Ephydroidea</taxon>
        <taxon>Drosophilidae</taxon>
        <taxon>Drosophila</taxon>
        <taxon>Sophophora</taxon>
    </lineage>
</organism>
<sequence>MFPLTNRSSSGNRTNNSTNNNNQTTSFIIGGTSNINNNNNNNQIGGTSNTKDKGNFENNWSCNKTTGRRSGSGNSCSFLGKFRFKLMSSGILL</sequence>
<dbReference type="Proteomes" id="UP001652680">
    <property type="component" value="Unassembled WGS sequence"/>
</dbReference>
<dbReference type="GeneID" id="123037432"/>
<dbReference type="EnsemblMetazoa" id="XM_044458059.1">
    <property type="protein sequence ID" value="XP_044313994.1"/>
    <property type="gene ID" value="LOC123037432"/>
</dbReference>
<feature type="region of interest" description="Disordered" evidence="1">
    <location>
        <begin position="1"/>
        <end position="56"/>
    </location>
</feature>
<feature type="compositionally biased region" description="Low complexity" evidence="1">
    <location>
        <begin position="1"/>
        <end position="49"/>
    </location>
</feature>
<name>A0ABM5J592_DRORH</name>
<keyword evidence="3" id="KW-1185">Reference proteome</keyword>